<reference evidence="2" key="1">
    <citation type="journal article" date="2019" name="Sci. Rep.">
        <title>Draft genome of Tanacetum cinerariifolium, the natural source of mosquito coil.</title>
        <authorList>
            <person name="Yamashiro T."/>
            <person name="Shiraishi A."/>
            <person name="Satake H."/>
            <person name="Nakayama K."/>
        </authorList>
    </citation>
    <scope>NUCLEOTIDE SEQUENCE</scope>
</reference>
<dbReference type="AlphaFoldDB" id="A0A699HQX4"/>
<feature type="non-terminal residue" evidence="2">
    <location>
        <position position="390"/>
    </location>
</feature>
<sequence length="390" mass="44380">MQFWAMAIVKKVNDAIQLRALIDGKKVVVSEAVIRRDLHLDDADGVECLPNKEIFEELARMVYEKPPPKLTFYKAFFSTQLKFLIHTLVQCYLFASMLEQPTTPHESLMPLLTTLLETCATLSQKVATIDVEPQGRLNQEEVIAASKRVSVVSTPELVSAAKTTIFDDEDVATMDVEPQGRLNQEEVNAASKRVSVVSTPKLVSAAETTIFDDEDDEKEENIDWNVVVDHVQERHLDNIKKYQNLKKKLVSIAQARKNMIIYLKNVAGYKIEFFRGMTYDKVKKAKSDEESVPKKFKKKLSKKVEKEVSDEESFPKKGNKNLKKKVKKEVSDEDSIPKKGKKKEKQLTPKEAAHEEYLLNFPSFHARTTPSSLFSAIKNSRVDILIFLTD</sequence>
<gene>
    <name evidence="2" type="ORF">Tci_431235</name>
</gene>
<feature type="compositionally biased region" description="Basic residues" evidence="1">
    <location>
        <begin position="317"/>
        <end position="327"/>
    </location>
</feature>
<comment type="caution">
    <text evidence="2">The sequence shown here is derived from an EMBL/GenBank/DDBJ whole genome shotgun (WGS) entry which is preliminary data.</text>
</comment>
<proteinExistence type="predicted"/>
<evidence type="ECO:0000313" key="2">
    <source>
        <dbReference type="EMBL" id="GEY59261.1"/>
    </source>
</evidence>
<accession>A0A699HQX4</accession>
<protein>
    <submittedName>
        <fullName evidence="2">Uncharacterized protein</fullName>
    </submittedName>
</protein>
<dbReference type="EMBL" id="BKCJ010191757">
    <property type="protein sequence ID" value="GEY59261.1"/>
    <property type="molecule type" value="Genomic_DNA"/>
</dbReference>
<organism evidence="2">
    <name type="scientific">Tanacetum cinerariifolium</name>
    <name type="common">Dalmatian daisy</name>
    <name type="synonym">Chrysanthemum cinerariifolium</name>
    <dbReference type="NCBI Taxonomy" id="118510"/>
    <lineage>
        <taxon>Eukaryota</taxon>
        <taxon>Viridiplantae</taxon>
        <taxon>Streptophyta</taxon>
        <taxon>Embryophyta</taxon>
        <taxon>Tracheophyta</taxon>
        <taxon>Spermatophyta</taxon>
        <taxon>Magnoliopsida</taxon>
        <taxon>eudicotyledons</taxon>
        <taxon>Gunneridae</taxon>
        <taxon>Pentapetalae</taxon>
        <taxon>asterids</taxon>
        <taxon>campanulids</taxon>
        <taxon>Asterales</taxon>
        <taxon>Asteraceae</taxon>
        <taxon>Asteroideae</taxon>
        <taxon>Anthemideae</taxon>
        <taxon>Anthemidinae</taxon>
        <taxon>Tanacetum</taxon>
    </lineage>
</organism>
<evidence type="ECO:0000256" key="1">
    <source>
        <dbReference type="SAM" id="MobiDB-lite"/>
    </source>
</evidence>
<feature type="region of interest" description="Disordered" evidence="1">
    <location>
        <begin position="307"/>
        <end position="349"/>
    </location>
</feature>
<name>A0A699HQX4_TANCI</name>